<evidence type="ECO:0000313" key="2">
    <source>
        <dbReference type="Proteomes" id="UP001055811"/>
    </source>
</evidence>
<reference evidence="1 2" key="2">
    <citation type="journal article" date="2022" name="Mol. Ecol. Resour.">
        <title>The genomes of chicory, endive, great burdock and yacon provide insights into Asteraceae paleo-polyploidization history and plant inulin production.</title>
        <authorList>
            <person name="Fan W."/>
            <person name="Wang S."/>
            <person name="Wang H."/>
            <person name="Wang A."/>
            <person name="Jiang F."/>
            <person name="Liu H."/>
            <person name="Zhao H."/>
            <person name="Xu D."/>
            <person name="Zhang Y."/>
        </authorList>
    </citation>
    <scope>NUCLEOTIDE SEQUENCE [LARGE SCALE GENOMIC DNA]</scope>
    <source>
        <strain evidence="2">cv. Punajuju</strain>
        <tissue evidence="1">Leaves</tissue>
    </source>
</reference>
<gene>
    <name evidence="1" type="ORF">L2E82_33665</name>
</gene>
<accession>A0ACB9BKR9</accession>
<dbReference type="Proteomes" id="UP001055811">
    <property type="component" value="Linkage Group LG06"/>
</dbReference>
<reference evidence="2" key="1">
    <citation type="journal article" date="2022" name="Mol. Ecol. Resour.">
        <title>The genomes of chicory, endive, great burdock and yacon provide insights into Asteraceae palaeo-polyploidization history and plant inulin production.</title>
        <authorList>
            <person name="Fan W."/>
            <person name="Wang S."/>
            <person name="Wang H."/>
            <person name="Wang A."/>
            <person name="Jiang F."/>
            <person name="Liu H."/>
            <person name="Zhao H."/>
            <person name="Xu D."/>
            <person name="Zhang Y."/>
        </authorList>
    </citation>
    <scope>NUCLEOTIDE SEQUENCE [LARGE SCALE GENOMIC DNA]</scope>
    <source>
        <strain evidence="2">cv. Punajuju</strain>
    </source>
</reference>
<evidence type="ECO:0000313" key="1">
    <source>
        <dbReference type="EMBL" id="KAI3722623.1"/>
    </source>
</evidence>
<organism evidence="1 2">
    <name type="scientific">Cichorium intybus</name>
    <name type="common">Chicory</name>
    <dbReference type="NCBI Taxonomy" id="13427"/>
    <lineage>
        <taxon>Eukaryota</taxon>
        <taxon>Viridiplantae</taxon>
        <taxon>Streptophyta</taxon>
        <taxon>Embryophyta</taxon>
        <taxon>Tracheophyta</taxon>
        <taxon>Spermatophyta</taxon>
        <taxon>Magnoliopsida</taxon>
        <taxon>eudicotyledons</taxon>
        <taxon>Gunneridae</taxon>
        <taxon>Pentapetalae</taxon>
        <taxon>asterids</taxon>
        <taxon>campanulids</taxon>
        <taxon>Asterales</taxon>
        <taxon>Asteraceae</taxon>
        <taxon>Cichorioideae</taxon>
        <taxon>Cichorieae</taxon>
        <taxon>Cichoriinae</taxon>
        <taxon>Cichorium</taxon>
    </lineage>
</organism>
<comment type="caution">
    <text evidence="1">The sequence shown here is derived from an EMBL/GenBank/DDBJ whole genome shotgun (WGS) entry which is preliminary data.</text>
</comment>
<name>A0ACB9BKR9_CICIN</name>
<dbReference type="EMBL" id="CM042014">
    <property type="protein sequence ID" value="KAI3722623.1"/>
    <property type="molecule type" value="Genomic_DNA"/>
</dbReference>
<sequence length="129" mass="14271">MNLVPLPVNHKMSTDESAIGREFLRDKEGDREEEGQREKLLGIEISSNGIVIYQLKFLCDDNSNIDLVKAAGAFGCIVPNQGNNISEVRPLLTAWEMNPNPSFDAEFAYGSGHIDPLKAKDSGLVYDIF</sequence>
<keyword evidence="2" id="KW-1185">Reference proteome</keyword>
<proteinExistence type="predicted"/>
<protein>
    <submittedName>
        <fullName evidence="1">Uncharacterized protein</fullName>
    </submittedName>
</protein>